<proteinExistence type="inferred from homology"/>
<dbReference type="Pfam" id="PF02852">
    <property type="entry name" value="Pyr_redox_dim"/>
    <property type="match status" value="1"/>
</dbReference>
<dbReference type="Proteomes" id="UP001500631">
    <property type="component" value="Unassembled WGS sequence"/>
</dbReference>
<comment type="similarity">
    <text evidence="2 8">Belongs to the class-I pyridine nucleotide-disulfide oxidoreductase family.</text>
</comment>
<keyword evidence="6" id="KW-1015">Disulfide bond</keyword>
<dbReference type="PIRSF" id="PIRSF000350">
    <property type="entry name" value="Mercury_reductase_MerA"/>
    <property type="match status" value="1"/>
</dbReference>
<dbReference type="PROSITE" id="PS00076">
    <property type="entry name" value="PYRIDINE_REDOX_1"/>
    <property type="match status" value="1"/>
</dbReference>
<name>A0ABP9MCV1_9GAMM</name>
<dbReference type="InterPro" id="IPR036188">
    <property type="entry name" value="FAD/NAD-bd_sf"/>
</dbReference>
<evidence type="ECO:0000256" key="2">
    <source>
        <dbReference type="ARBA" id="ARBA00007532"/>
    </source>
</evidence>
<gene>
    <name evidence="11" type="primary">gorA</name>
    <name evidence="11" type="ORF">GCM10023338_03640</name>
</gene>
<protein>
    <submittedName>
        <fullName evidence="11">Glutathione-disulfide reductase</fullName>
    </submittedName>
</protein>
<dbReference type="PANTHER" id="PTHR42737">
    <property type="entry name" value="GLUTATHIONE REDUCTASE"/>
    <property type="match status" value="1"/>
</dbReference>
<sequence length="443" mass="48179">MKYDVIALGAGSGGISVVERAVSYGAKCLVIEKGMVGGTCVNVGCVPKKIMWNASHVADTIRNASGYGFDVELKNFSWTTLKEKRDGYIGGITNWYGGYIESLGIDYVEGAAKFIDDHTIEVNGERYTANHIVISTGGRPKIPTDVKGAEFGITSDEFFALETQPKSVAVIGAGYIAVEIAQLMQGLGTESHLFCRKENVLRTFDHFVTDELKLELEKNLSFHTNSTIEAIEKTENGLVVISNHGRTEVDQVIWAIGRDLNTDNIGLENTSIKVEADGVIPVDQYQETNVKGVFALGDIIGEFPLTPVAIAAARRLADRLYGGKEGRYLPYENIASIVFSHPPIGTVGLTEVEAEAKYEKVKCYTTSFTSMYSSFTPHPVKTAMKLVVAGDDEKVVGVHMIGPQVDEMLQGFAVAVRMGATKQDFDDTVALHPTSAEELVTMR</sequence>
<comment type="cofactor">
    <cofactor evidence="1">
        <name>FAD</name>
        <dbReference type="ChEBI" id="CHEBI:57692"/>
    </cofactor>
</comment>
<dbReference type="InterPro" id="IPR046952">
    <property type="entry name" value="GSHR/TRXR-like"/>
</dbReference>
<evidence type="ECO:0000256" key="8">
    <source>
        <dbReference type="RuleBase" id="RU003691"/>
    </source>
</evidence>
<evidence type="ECO:0000256" key="5">
    <source>
        <dbReference type="ARBA" id="ARBA00023002"/>
    </source>
</evidence>
<evidence type="ECO:0000256" key="1">
    <source>
        <dbReference type="ARBA" id="ARBA00001974"/>
    </source>
</evidence>
<feature type="domain" description="Pyridine nucleotide-disulphide oxidoreductase dimerisation" evidence="9">
    <location>
        <begin position="334"/>
        <end position="442"/>
    </location>
</feature>
<dbReference type="InterPro" id="IPR012999">
    <property type="entry name" value="Pyr_OxRdtase_I_AS"/>
</dbReference>
<keyword evidence="7 8" id="KW-0676">Redox-active center</keyword>
<dbReference type="PRINTS" id="PR00411">
    <property type="entry name" value="PNDRDTASEI"/>
</dbReference>
<evidence type="ECO:0000256" key="7">
    <source>
        <dbReference type="ARBA" id="ARBA00023284"/>
    </source>
</evidence>
<accession>A0ABP9MCV1</accession>
<dbReference type="PANTHER" id="PTHR42737:SF2">
    <property type="entry name" value="GLUTATHIONE REDUCTASE"/>
    <property type="match status" value="1"/>
</dbReference>
<keyword evidence="3 8" id="KW-0285">Flavoprotein</keyword>
<evidence type="ECO:0000256" key="3">
    <source>
        <dbReference type="ARBA" id="ARBA00022630"/>
    </source>
</evidence>
<evidence type="ECO:0000256" key="6">
    <source>
        <dbReference type="ARBA" id="ARBA00023157"/>
    </source>
</evidence>
<organism evidence="11 12">
    <name type="scientific">Wohlfahrtiimonas larvae</name>
    <dbReference type="NCBI Taxonomy" id="1157986"/>
    <lineage>
        <taxon>Bacteria</taxon>
        <taxon>Pseudomonadati</taxon>
        <taxon>Pseudomonadota</taxon>
        <taxon>Gammaproteobacteria</taxon>
        <taxon>Cardiobacteriales</taxon>
        <taxon>Ignatzschineriaceae</taxon>
        <taxon>Wohlfahrtiimonas</taxon>
    </lineage>
</organism>
<comment type="caution">
    <text evidence="11">The sequence shown here is derived from an EMBL/GenBank/DDBJ whole genome shotgun (WGS) entry which is preliminary data.</text>
</comment>
<dbReference type="PRINTS" id="PR00368">
    <property type="entry name" value="FADPNR"/>
</dbReference>
<dbReference type="SUPFAM" id="SSF51905">
    <property type="entry name" value="FAD/NAD(P)-binding domain"/>
    <property type="match status" value="1"/>
</dbReference>
<dbReference type="Gene3D" id="3.50.50.60">
    <property type="entry name" value="FAD/NAD(P)-binding domain"/>
    <property type="match status" value="2"/>
</dbReference>
<dbReference type="InterPro" id="IPR006322">
    <property type="entry name" value="Glutathione_Rdtase_euk/bac"/>
</dbReference>
<dbReference type="EMBL" id="BAABKE010000001">
    <property type="protein sequence ID" value="GAA5094852.1"/>
    <property type="molecule type" value="Genomic_DNA"/>
</dbReference>
<dbReference type="InterPro" id="IPR023753">
    <property type="entry name" value="FAD/NAD-binding_dom"/>
</dbReference>
<evidence type="ECO:0000313" key="11">
    <source>
        <dbReference type="EMBL" id="GAA5094852.1"/>
    </source>
</evidence>
<dbReference type="SUPFAM" id="SSF55424">
    <property type="entry name" value="FAD/NAD-linked reductases, dimerisation (C-terminal) domain"/>
    <property type="match status" value="1"/>
</dbReference>
<evidence type="ECO:0000313" key="12">
    <source>
        <dbReference type="Proteomes" id="UP001500631"/>
    </source>
</evidence>
<evidence type="ECO:0000259" key="10">
    <source>
        <dbReference type="Pfam" id="PF07992"/>
    </source>
</evidence>
<dbReference type="InterPro" id="IPR016156">
    <property type="entry name" value="FAD/NAD-linked_Rdtase_dimer_sf"/>
</dbReference>
<dbReference type="NCBIfam" id="TIGR01421">
    <property type="entry name" value="gluta_reduc_1"/>
    <property type="match status" value="1"/>
</dbReference>
<keyword evidence="12" id="KW-1185">Reference proteome</keyword>
<keyword evidence="5 8" id="KW-0560">Oxidoreductase</keyword>
<dbReference type="Gene3D" id="3.30.390.30">
    <property type="match status" value="1"/>
</dbReference>
<keyword evidence="4 8" id="KW-0274">FAD</keyword>
<dbReference type="RefSeq" id="WP_077926198.1">
    <property type="nucleotide sequence ID" value="NZ_BAABKE010000001.1"/>
</dbReference>
<dbReference type="NCBIfam" id="NF004776">
    <property type="entry name" value="PRK06116.1"/>
    <property type="match status" value="1"/>
</dbReference>
<feature type="domain" description="FAD/NAD(P)-binding" evidence="10">
    <location>
        <begin position="3"/>
        <end position="313"/>
    </location>
</feature>
<dbReference type="InterPro" id="IPR004099">
    <property type="entry name" value="Pyr_nucl-diS_OxRdtase_dimer"/>
</dbReference>
<evidence type="ECO:0000259" key="9">
    <source>
        <dbReference type="Pfam" id="PF02852"/>
    </source>
</evidence>
<reference evidence="12" key="1">
    <citation type="journal article" date="2019" name="Int. J. Syst. Evol. Microbiol.">
        <title>The Global Catalogue of Microorganisms (GCM) 10K type strain sequencing project: providing services to taxonomists for standard genome sequencing and annotation.</title>
        <authorList>
            <consortium name="The Broad Institute Genomics Platform"/>
            <consortium name="The Broad Institute Genome Sequencing Center for Infectious Disease"/>
            <person name="Wu L."/>
            <person name="Ma J."/>
        </authorList>
    </citation>
    <scope>NUCLEOTIDE SEQUENCE [LARGE SCALE GENOMIC DNA]</scope>
    <source>
        <strain evidence="12">JCM 18424</strain>
    </source>
</reference>
<evidence type="ECO:0000256" key="4">
    <source>
        <dbReference type="ARBA" id="ARBA00022827"/>
    </source>
</evidence>
<dbReference type="InterPro" id="IPR001100">
    <property type="entry name" value="Pyr_nuc-diS_OxRdtase"/>
</dbReference>
<dbReference type="Pfam" id="PF07992">
    <property type="entry name" value="Pyr_redox_2"/>
    <property type="match status" value="1"/>
</dbReference>